<dbReference type="Gene3D" id="3.30.160.60">
    <property type="entry name" value="Classic Zinc Finger"/>
    <property type="match status" value="3"/>
</dbReference>
<dbReference type="SMART" id="SM00355">
    <property type="entry name" value="ZnF_C2H2"/>
    <property type="match status" value="5"/>
</dbReference>
<dbReference type="Gene3D" id="3.40.960.10">
    <property type="entry name" value="VSR Endonuclease"/>
    <property type="match status" value="1"/>
</dbReference>
<dbReference type="InterPro" id="IPR019311">
    <property type="entry name" value="Fy-3"/>
</dbReference>
<evidence type="ECO:0000256" key="4">
    <source>
        <dbReference type="SAM" id="MobiDB-lite"/>
    </source>
</evidence>
<dbReference type="PROSITE" id="PS50157">
    <property type="entry name" value="ZINC_FINGER_C2H2_2"/>
    <property type="match status" value="4"/>
</dbReference>
<dbReference type="SUPFAM" id="SSF52949">
    <property type="entry name" value="Macro domain-like"/>
    <property type="match status" value="2"/>
</dbReference>
<reference evidence="5" key="1">
    <citation type="submission" date="2020-04" db="EMBL/GenBank/DDBJ databases">
        <authorList>
            <person name="Alioto T."/>
            <person name="Alioto T."/>
            <person name="Gomez Garrido J."/>
        </authorList>
    </citation>
    <scope>NUCLEOTIDE SEQUENCE</scope>
    <source>
        <strain evidence="5">A484AB</strain>
    </source>
</reference>
<dbReference type="Proteomes" id="UP001152795">
    <property type="component" value="Unassembled WGS sequence"/>
</dbReference>
<protein>
    <submittedName>
        <fullName evidence="5">C12orf4 homolog</fullName>
    </submittedName>
</protein>
<evidence type="ECO:0000256" key="1">
    <source>
        <dbReference type="ARBA" id="ARBA00022723"/>
    </source>
</evidence>
<keyword evidence="1" id="KW-0479">Metal-binding</keyword>
<feature type="non-terminal residue" evidence="5">
    <location>
        <position position="1"/>
    </location>
</feature>
<proteinExistence type="predicted"/>
<feature type="compositionally biased region" description="Polar residues" evidence="4">
    <location>
        <begin position="759"/>
        <end position="774"/>
    </location>
</feature>
<dbReference type="FunFam" id="3.30.160.60:FF:002460">
    <property type="entry name" value="Zgc:174574"/>
    <property type="match status" value="1"/>
</dbReference>
<dbReference type="PANTHER" id="PTHR16525">
    <property type="entry name" value="PROTEIN C12ORF4"/>
    <property type="match status" value="1"/>
</dbReference>
<evidence type="ECO:0000256" key="3">
    <source>
        <dbReference type="ARBA" id="ARBA00022833"/>
    </source>
</evidence>
<evidence type="ECO:0000313" key="5">
    <source>
        <dbReference type="EMBL" id="CAB3997304.1"/>
    </source>
</evidence>
<gene>
    <name evidence="5" type="ORF">PACLA_8A048185</name>
</gene>
<name>A0A6S7GV80_PARCT</name>
<sequence>MAQKSAKVPGLTRPFCFEFVDEDRSCQFQANVVIPADISKVDEFAKRIVNYHSLPVYLEEDLLNALQVFMRKENEAYYNDLADEILETYSHNPEQFESAIDAWNEAFTQECSRYSDAKEVRTEELTFSEMYHSLIHSSALETLLQLENTYALAVQDMLAKRDAVLKKLEQKQNVEMQAALSDNHDELVNNLATRHCEDMQMISTQWSSALSDLQEAQKREYQEWVAKVHEDLVRTSSKAKDPGATFERTRSPSTVSLLPDDVTDHHPRLEESFTIHLGAQMKSTHNLRLMCGDLLDLCRYKPAKPGSSIWAQPQRIQTAMSLYSQSLSGLVLLVDNRINSYTGIKKEFASICQRSTDFHFPDLDKQFCMIQQNLEERQKKKLAEKKTDKVAETKTDEAFKTSTIETGNFYITRHSNLSQVHVVFHLVVDDSLKEPTLGARNAIVSGLRNVLHTASRQNVHTITLPVLLAEEMTEDMTVSWCTRRAELVLKCVKGWLQKDSEFTTDNDHINRKVSLWLGDITQLEIDAIVNAANESLLGGGGGAVRKLIGLDSGNAQITTEQQLPWRLWRRDQFMSELENDDVNRQLCALAADEMFESWSSETQEQILAEWNDWRRDENPGHSCDECGKTFTRSRDLKRHTKRVHTGERAFSCNHCDKSFARKDMLKRHEKVHSKEKVYECHRCHKKFARKDKLNGHMKMHERRGAEREYTCNDCGEVFRNIFPLQAHQRDVHQTGGGRRTKTPHRRTKRQRTDEPEPPSSSTRVNEGASTSTVVSEGPQPFPQDPLLPPSNLPSQLHRDHWRAIRTRQSRDNRVQDWYNYRLGSANMGQLVDDIERIFEDQSTVFKLNLSFGFVLFNNETQQMQYHHPSANNNRVFDSPFQIHNREDLVQVRTALENIDIHEWARQQRLNSKWIVMDFTNVTFYVTKLRDHPIGRSVRLPKYVLDNPAIVSLDCSKQTGLPYEDKLCFFRCFALHRGCHPHNLERDTQHFYEQYSEDDDFDGVTLEELPELEKLFELNIFVYRLTELHDEDEDKTSIVAQLIQRSHRRYANSMYLNLYGSHFSYIKNLAMYSKSYCCSKCDKMWKTARALNRHERTCEATIRHIFPGGAYKVPQSIFDLLADEGIEIPEDLKYFPYRATFDFECYFKHTSNHSRNTEKLTWQAEHIPLSVSVCSNVPGYTEPKCFVSSGDTSKMIQEFVEYLVKISQESYVLLLDLFADVFRQIEERVNQASENEEPNSEEQLVECPMGLDNEEREMDDKDKDMYYTMKDNNFHGCYWHGHNCQLNEGKEVNEKRDKPMKELLEETKRNSAYITKQGFNLVECWECEWRDMKKRNSALQRFIATHLRRPLDKVKTMTKQSIINAVKNDKLFGCVECDIHVPESLREYFKEMCPIFKNTEIRREDIGEFMKSYAEENNIMPRPRRSLIGSMIGKKIMLATPLLKWYLEHGLEVTHVYQIVEYTPKPCFKPFGDAVSDARRAGDADPSKAIIADTMKLVGNSSYGKTITNKERHRKVDYCNDDEVSELINSPFYRQMNVIDDDTYEVESAKKKIKLDLPLQVGFFVYHYFYPK</sequence>
<feature type="region of interest" description="Disordered" evidence="4">
    <location>
        <begin position="236"/>
        <end position="256"/>
    </location>
</feature>
<comment type="caution">
    <text evidence="5">The sequence shown here is derived from an EMBL/GenBank/DDBJ whole genome shotgun (WGS) entry which is preliminary data.</text>
</comment>
<dbReference type="EMBL" id="CACRXK020003069">
    <property type="protein sequence ID" value="CAB3997304.1"/>
    <property type="molecule type" value="Genomic_DNA"/>
</dbReference>
<dbReference type="GO" id="GO:0005737">
    <property type="term" value="C:cytoplasm"/>
    <property type="evidence" value="ECO:0007669"/>
    <property type="project" value="TreeGrafter"/>
</dbReference>
<dbReference type="InterPro" id="IPR036236">
    <property type="entry name" value="Znf_C2H2_sf"/>
</dbReference>
<dbReference type="InterPro" id="IPR043472">
    <property type="entry name" value="Macro_dom-like"/>
</dbReference>
<evidence type="ECO:0000256" key="2">
    <source>
        <dbReference type="ARBA" id="ARBA00022771"/>
    </source>
</evidence>
<dbReference type="PROSITE" id="PS00028">
    <property type="entry name" value="ZINC_FINGER_C2H2_1"/>
    <property type="match status" value="4"/>
</dbReference>
<dbReference type="Pfam" id="PF10154">
    <property type="entry name" value="Fy-3"/>
    <property type="match status" value="1"/>
</dbReference>
<dbReference type="Pfam" id="PF00096">
    <property type="entry name" value="zf-C2H2"/>
    <property type="match status" value="4"/>
</dbReference>
<dbReference type="Gene3D" id="3.40.220.10">
    <property type="entry name" value="Leucine Aminopeptidase, subunit E, domain 1"/>
    <property type="match status" value="2"/>
</dbReference>
<dbReference type="InterPro" id="IPR013087">
    <property type="entry name" value="Znf_C2H2_type"/>
</dbReference>
<keyword evidence="3" id="KW-0862">Zinc</keyword>
<keyword evidence="6" id="KW-1185">Reference proteome</keyword>
<feature type="compositionally biased region" description="Basic residues" evidence="4">
    <location>
        <begin position="738"/>
        <end position="749"/>
    </location>
</feature>
<accession>A0A6S7GV80</accession>
<evidence type="ECO:0000313" key="6">
    <source>
        <dbReference type="Proteomes" id="UP001152795"/>
    </source>
</evidence>
<dbReference type="OrthoDB" id="415359at2759"/>
<feature type="compositionally biased region" description="Pro residues" evidence="4">
    <location>
        <begin position="779"/>
        <end position="791"/>
    </location>
</feature>
<dbReference type="FunFam" id="3.30.160.60:FF:000446">
    <property type="entry name" value="Zinc finger protein"/>
    <property type="match status" value="1"/>
</dbReference>
<keyword evidence="2" id="KW-0863">Zinc-finger</keyword>
<dbReference type="GO" id="GO:0008270">
    <property type="term" value="F:zinc ion binding"/>
    <property type="evidence" value="ECO:0007669"/>
    <property type="project" value="UniProtKB-KW"/>
</dbReference>
<dbReference type="PANTHER" id="PTHR16525:SF0">
    <property type="entry name" value="PROTEIN C12ORF4"/>
    <property type="match status" value="1"/>
</dbReference>
<feature type="region of interest" description="Disordered" evidence="4">
    <location>
        <begin position="725"/>
        <end position="795"/>
    </location>
</feature>
<dbReference type="SUPFAM" id="SSF57667">
    <property type="entry name" value="beta-beta-alpha zinc fingers"/>
    <property type="match status" value="2"/>
</dbReference>
<organism evidence="5 6">
    <name type="scientific">Paramuricea clavata</name>
    <name type="common">Red gorgonian</name>
    <name type="synonym">Violescent sea-whip</name>
    <dbReference type="NCBI Taxonomy" id="317549"/>
    <lineage>
        <taxon>Eukaryota</taxon>
        <taxon>Metazoa</taxon>
        <taxon>Cnidaria</taxon>
        <taxon>Anthozoa</taxon>
        <taxon>Octocorallia</taxon>
        <taxon>Malacalcyonacea</taxon>
        <taxon>Plexauridae</taxon>
        <taxon>Paramuricea</taxon>
    </lineage>
</organism>